<feature type="domain" description="HTH tetR-type" evidence="5">
    <location>
        <begin position="6"/>
        <end position="66"/>
    </location>
</feature>
<dbReference type="PROSITE" id="PS50977">
    <property type="entry name" value="HTH_TETR_2"/>
    <property type="match status" value="1"/>
</dbReference>
<dbReference type="PANTHER" id="PTHR30055:SF238">
    <property type="entry name" value="MYCOFACTOCIN BIOSYNTHESIS TRANSCRIPTIONAL REGULATOR MFTR-RELATED"/>
    <property type="match status" value="1"/>
</dbReference>
<evidence type="ECO:0000256" key="4">
    <source>
        <dbReference type="PROSITE-ProRule" id="PRU00335"/>
    </source>
</evidence>
<dbReference type="InterPro" id="IPR050109">
    <property type="entry name" value="HTH-type_TetR-like_transc_reg"/>
</dbReference>
<keyword evidence="2 4" id="KW-0238">DNA-binding</keyword>
<evidence type="ECO:0000256" key="2">
    <source>
        <dbReference type="ARBA" id="ARBA00023125"/>
    </source>
</evidence>
<dbReference type="SUPFAM" id="SSF46689">
    <property type="entry name" value="Homeodomain-like"/>
    <property type="match status" value="1"/>
</dbReference>
<keyword evidence="1" id="KW-0805">Transcription regulation</keyword>
<dbReference type="Pfam" id="PF00440">
    <property type="entry name" value="TetR_N"/>
    <property type="match status" value="1"/>
</dbReference>
<organism evidence="6 7">
    <name type="scientific">Streptomyces niveiscabiei</name>
    <dbReference type="NCBI Taxonomy" id="164115"/>
    <lineage>
        <taxon>Bacteria</taxon>
        <taxon>Bacillati</taxon>
        <taxon>Actinomycetota</taxon>
        <taxon>Actinomycetes</taxon>
        <taxon>Kitasatosporales</taxon>
        <taxon>Streptomycetaceae</taxon>
        <taxon>Streptomyces</taxon>
    </lineage>
</organism>
<sequence>MGRWEPNACGRLAQAALELFGERGYEQTTVAEIARRAGLTERTYFRHYADKCEVMFGKSGSLQEQFVTAVAEAPQSMAPIDAVAAGLEAVAQGFTDPREYRRRQAVIAANAELQERELTKYASMSAAIADTLRRRGAPEPSATLAAEAGITVFKVGFQLWLSASEAREMSQVMRESLDELKAVTARRAHGGGVPT</sequence>
<feature type="DNA-binding region" description="H-T-H motif" evidence="4">
    <location>
        <begin position="29"/>
        <end position="48"/>
    </location>
</feature>
<evidence type="ECO:0000313" key="6">
    <source>
        <dbReference type="EMBL" id="MFM9609288.1"/>
    </source>
</evidence>
<dbReference type="InterPro" id="IPR041347">
    <property type="entry name" value="MftR_C"/>
</dbReference>
<evidence type="ECO:0000259" key="5">
    <source>
        <dbReference type="PROSITE" id="PS50977"/>
    </source>
</evidence>
<evidence type="ECO:0000256" key="3">
    <source>
        <dbReference type="ARBA" id="ARBA00023163"/>
    </source>
</evidence>
<comment type="caution">
    <text evidence="6">The sequence shown here is derived from an EMBL/GenBank/DDBJ whole genome shotgun (WGS) entry which is preliminary data.</text>
</comment>
<dbReference type="Proteomes" id="UP001631957">
    <property type="component" value="Unassembled WGS sequence"/>
</dbReference>
<evidence type="ECO:0000313" key="7">
    <source>
        <dbReference type="Proteomes" id="UP001631957"/>
    </source>
</evidence>
<dbReference type="PRINTS" id="PR00455">
    <property type="entry name" value="HTHTETR"/>
</dbReference>
<gene>
    <name evidence="6" type="ORF">ACKI18_11245</name>
</gene>
<dbReference type="EMBL" id="JBJVNI010000005">
    <property type="protein sequence ID" value="MFM9609288.1"/>
    <property type="molecule type" value="Genomic_DNA"/>
</dbReference>
<dbReference type="Gene3D" id="1.10.357.10">
    <property type="entry name" value="Tetracycline Repressor, domain 2"/>
    <property type="match status" value="1"/>
</dbReference>
<protein>
    <submittedName>
        <fullName evidence="6">TetR/AcrR family transcriptional regulator</fullName>
    </submittedName>
</protein>
<dbReference type="Pfam" id="PF17754">
    <property type="entry name" value="TetR_C_14"/>
    <property type="match status" value="1"/>
</dbReference>
<proteinExistence type="predicted"/>
<accession>A0ABW9HPC6</accession>
<reference evidence="6 7" key="1">
    <citation type="submission" date="2024-12" db="EMBL/GenBank/DDBJ databases">
        <title>Forecasting of Potato common scab and diversities of Pathogenic streptomyces spp. in china.</title>
        <authorList>
            <person name="Handique U."/>
            <person name="Wu J."/>
        </authorList>
    </citation>
    <scope>NUCLEOTIDE SEQUENCE [LARGE SCALE GENOMIC DNA]</scope>
    <source>
        <strain evidence="6 7">ZRIMU1530</strain>
    </source>
</reference>
<evidence type="ECO:0000256" key="1">
    <source>
        <dbReference type="ARBA" id="ARBA00023015"/>
    </source>
</evidence>
<dbReference type="InterPro" id="IPR009057">
    <property type="entry name" value="Homeodomain-like_sf"/>
</dbReference>
<name>A0ABW9HPC6_9ACTN</name>
<dbReference type="PANTHER" id="PTHR30055">
    <property type="entry name" value="HTH-TYPE TRANSCRIPTIONAL REGULATOR RUTR"/>
    <property type="match status" value="1"/>
</dbReference>
<dbReference type="InterPro" id="IPR001647">
    <property type="entry name" value="HTH_TetR"/>
</dbReference>
<keyword evidence="3" id="KW-0804">Transcription</keyword>
<keyword evidence="7" id="KW-1185">Reference proteome</keyword>
<dbReference type="RefSeq" id="WP_409121141.1">
    <property type="nucleotide sequence ID" value="NZ_JBJVNI010000005.1"/>
</dbReference>